<evidence type="ECO:0000313" key="5">
    <source>
        <dbReference type="Proteomes" id="UP000327493"/>
    </source>
</evidence>
<reference evidence="4 5" key="1">
    <citation type="submission" date="2019-08" db="EMBL/GenBank/DDBJ databases">
        <title>A chromosome-level genome assembly, high-density linkage maps, and genome scans reveal the genomic architecture of hybrid incompatibilities underlying speciation via character displacement in darters (Percidae: Etheostominae).</title>
        <authorList>
            <person name="Moran R.L."/>
            <person name="Catchen J.M."/>
            <person name="Fuller R.C."/>
        </authorList>
    </citation>
    <scope>NUCLEOTIDE SEQUENCE [LARGE SCALE GENOMIC DNA]</scope>
    <source>
        <strain evidence="4">EspeVRDwgs_2016</strain>
        <tissue evidence="4">Muscle</tissue>
    </source>
</reference>
<comment type="caution">
    <text evidence="4">The sequence shown here is derived from an EMBL/GenBank/DDBJ whole genome shotgun (WGS) entry which is preliminary data.</text>
</comment>
<dbReference type="InterPro" id="IPR001799">
    <property type="entry name" value="Ephrin_RBD"/>
</dbReference>
<evidence type="ECO:0000259" key="3">
    <source>
        <dbReference type="PROSITE" id="PS51551"/>
    </source>
</evidence>
<name>A0A5J5D335_9PERO</name>
<comment type="similarity">
    <text evidence="1">Belongs to the ephrin family.</text>
</comment>
<protein>
    <recommendedName>
        <fullName evidence="3">Ephrin RBD domain-containing protein</fullName>
    </recommendedName>
</protein>
<gene>
    <name evidence="4" type="ORF">FQN60_001631</name>
</gene>
<dbReference type="AlphaFoldDB" id="A0A5J5D335"/>
<keyword evidence="5" id="KW-1185">Reference proteome</keyword>
<accession>A0A5J5D335</accession>
<proteinExistence type="inferred from homology"/>
<evidence type="ECO:0000256" key="1">
    <source>
        <dbReference type="PROSITE-ProRule" id="PRU00884"/>
    </source>
</evidence>
<dbReference type="PROSITE" id="PS51551">
    <property type="entry name" value="EPHRIN_RBD_2"/>
    <property type="match status" value="1"/>
</dbReference>
<evidence type="ECO:0000313" key="4">
    <source>
        <dbReference type="EMBL" id="KAA8588437.1"/>
    </source>
</evidence>
<sequence length="202" mass="21988">MEGIDNQEGGVCKTKSMKIIMKVGQTPAPALLRNAEGQGMNRSVCTRRTKGTGAAQARERFLLPRNPSDPISPKDNPTRVPYPPKHSDGKETYNPNDVLEKPALRPGSYQERMGVRVLRAERLRQRNPLVKQRKGPCFWAACHLASTPPLHHSTSTLGPSGERGRQGDTVVPPARGGQNTPALEVLDGNQNVQSLASIIDVS</sequence>
<comment type="caution">
    <text evidence="1">Lacks conserved residue(s) required for the propagation of feature annotation.</text>
</comment>
<evidence type="ECO:0000256" key="2">
    <source>
        <dbReference type="SAM" id="MobiDB-lite"/>
    </source>
</evidence>
<feature type="region of interest" description="Disordered" evidence="2">
    <location>
        <begin position="148"/>
        <end position="183"/>
    </location>
</feature>
<dbReference type="GO" id="GO:0016020">
    <property type="term" value="C:membrane"/>
    <property type="evidence" value="ECO:0007669"/>
    <property type="project" value="InterPro"/>
</dbReference>
<dbReference type="EMBL" id="VOFY01000011">
    <property type="protein sequence ID" value="KAA8588437.1"/>
    <property type="molecule type" value="Genomic_DNA"/>
</dbReference>
<organism evidence="4 5">
    <name type="scientific">Etheostoma spectabile</name>
    <name type="common">orangethroat darter</name>
    <dbReference type="NCBI Taxonomy" id="54343"/>
    <lineage>
        <taxon>Eukaryota</taxon>
        <taxon>Metazoa</taxon>
        <taxon>Chordata</taxon>
        <taxon>Craniata</taxon>
        <taxon>Vertebrata</taxon>
        <taxon>Euteleostomi</taxon>
        <taxon>Actinopterygii</taxon>
        <taxon>Neopterygii</taxon>
        <taxon>Teleostei</taxon>
        <taxon>Neoteleostei</taxon>
        <taxon>Acanthomorphata</taxon>
        <taxon>Eupercaria</taxon>
        <taxon>Perciformes</taxon>
        <taxon>Percoidei</taxon>
        <taxon>Percidae</taxon>
        <taxon>Etheostomatinae</taxon>
        <taxon>Etheostoma</taxon>
    </lineage>
</organism>
<feature type="region of interest" description="Disordered" evidence="2">
    <location>
        <begin position="39"/>
        <end position="102"/>
    </location>
</feature>
<dbReference type="Proteomes" id="UP000327493">
    <property type="component" value="Chromosome 11"/>
</dbReference>
<feature type="domain" description="Ephrin RBD" evidence="3">
    <location>
        <begin position="1"/>
        <end position="23"/>
    </location>
</feature>